<dbReference type="Proteomes" id="UP000224006">
    <property type="component" value="Chromosome VI"/>
</dbReference>
<dbReference type="GeneID" id="40311843"/>
<dbReference type="OrthoDB" id="270651at2759"/>
<dbReference type="PANTHER" id="PTHR43191">
    <property type="entry name" value="RRNA METHYLTRANSFERASE 3"/>
    <property type="match status" value="1"/>
</dbReference>
<reference evidence="5 6" key="1">
    <citation type="submission" date="2017-09" db="EMBL/GenBank/DDBJ databases">
        <title>Genome sequencing of Besnoitia besnoiti strain Bb-Ger1.</title>
        <authorList>
            <person name="Schares G."/>
            <person name="Venepally P."/>
            <person name="Lorenzi H.A."/>
        </authorList>
    </citation>
    <scope>NUCLEOTIDE SEQUENCE [LARGE SCALE GENOMIC DNA]</scope>
    <source>
        <strain evidence="5 6">Bb-Ger1</strain>
    </source>
</reference>
<evidence type="ECO:0000313" key="6">
    <source>
        <dbReference type="Proteomes" id="UP000224006"/>
    </source>
</evidence>
<dbReference type="GO" id="GO:0008173">
    <property type="term" value="F:RNA methyltransferase activity"/>
    <property type="evidence" value="ECO:0007669"/>
    <property type="project" value="InterPro"/>
</dbReference>
<comment type="caution">
    <text evidence="5">The sequence shown here is derived from an EMBL/GenBank/DDBJ whole genome shotgun (WGS) entry which is preliminary data.</text>
</comment>
<evidence type="ECO:0000256" key="1">
    <source>
        <dbReference type="ARBA" id="ARBA00022603"/>
    </source>
</evidence>
<dbReference type="Gene3D" id="3.40.1280.10">
    <property type="match status" value="1"/>
</dbReference>
<dbReference type="GO" id="GO:0006396">
    <property type="term" value="P:RNA processing"/>
    <property type="evidence" value="ECO:0007669"/>
    <property type="project" value="InterPro"/>
</dbReference>
<sequence length="879" mass="94196">MATSSSVLPGTVEKPLAKVRSLRLLVSSPFSSSASGGSSSFLRETVVGSERRAASRCRRASPPACLPCLSVLPSPLVSSPGSCSASPSQLLCYCAPGAPLASSLHSRPHFVSQSGFTSAPNLSPRSCAFLAPRGFLSSFSPSSDSHSFSPSPPHVREALAFADEGLCLSPRWNSPRATLFGCTFCNPSLRGPSRSASPHSSSPASAPAPSPPVFVSNCASSRLPLAAVVARRGFSEKASSRPLPAWLQNIAPTEFCLETESSFLVSQALPAQKAGGEAHRDRAEEEADSRRGNSSLARESRVAEGFAPNKRSPLEPGFAASVHSRHFDLSAARAEAEDTQERVLSASGQTGRSFSAECPSGMHQGQKGVALSVRREEPKTVATQRQRAAREASGAESEMDGFWAGDLREAESANAEAAGDEDSGAFEGKRKKRKSQRSSLISVKLPATADGDAEADRVKKLTFITSQKNELIKHIVRLKRRGDLRRRYDSVVVLGLPLVRFMCSPEYRRFVSEQGGEVFSTAEASEERTEEEWNVAGAGRSAATPLWEPAAGQEGKEGARCAEDAEERRRAQAGEKRGIGSLPATSNGATIPKLEFELLLTDNPGLAGLPSAFKVCAQETRCTYSEVMEFLMVRRKPEFLPQKQRKDRGLRANEVGTRPAPGKAKESVWLNTGGAPGFPMPASAGLRSDAEDDLLPHSGMSVKTGSKRVIGILRRPRESFDFGSARSILALDGVRYVSNVGILVRAAAALGFDGIYYVDGTADPFNWKVMEVSRGLHYNIPHFHGSAENLLRMCEESDLVPIAADVKGDRPNALKDVLASRRGMCCILGNESRGLSDVVLQRCRRVALPMSSLLDSLNVGVAGGIVMYEMKKLMVRPVV</sequence>
<protein>
    <submittedName>
        <fullName evidence="5">RNA methyltransferase, TrmH family protein</fullName>
    </submittedName>
</protein>
<feature type="region of interest" description="Disordered" evidence="3">
    <location>
        <begin position="643"/>
        <end position="668"/>
    </location>
</feature>
<dbReference type="EMBL" id="NWUJ01000006">
    <property type="protein sequence ID" value="PFH34884.1"/>
    <property type="molecule type" value="Genomic_DNA"/>
</dbReference>
<feature type="region of interest" description="Disordered" evidence="3">
    <location>
        <begin position="271"/>
        <end position="317"/>
    </location>
</feature>
<accession>A0A2A9MCD5</accession>
<evidence type="ECO:0000256" key="3">
    <source>
        <dbReference type="SAM" id="MobiDB-lite"/>
    </source>
</evidence>
<dbReference type="InterPro" id="IPR051259">
    <property type="entry name" value="rRNA_Methyltransferase"/>
</dbReference>
<feature type="region of interest" description="Disordered" evidence="3">
    <location>
        <begin position="331"/>
        <end position="432"/>
    </location>
</feature>
<dbReference type="GO" id="GO:0003723">
    <property type="term" value="F:RNA binding"/>
    <property type="evidence" value="ECO:0007669"/>
    <property type="project" value="InterPro"/>
</dbReference>
<dbReference type="KEGG" id="bbes:BESB_069170"/>
<dbReference type="STRING" id="94643.A0A2A9MCD5"/>
<proteinExistence type="predicted"/>
<dbReference type="VEuPathDB" id="ToxoDB:BESB_069170"/>
<dbReference type="RefSeq" id="XP_029218893.1">
    <property type="nucleotide sequence ID" value="XM_029365310.1"/>
</dbReference>
<organism evidence="5 6">
    <name type="scientific">Besnoitia besnoiti</name>
    <name type="common">Apicomplexan protozoan</name>
    <dbReference type="NCBI Taxonomy" id="94643"/>
    <lineage>
        <taxon>Eukaryota</taxon>
        <taxon>Sar</taxon>
        <taxon>Alveolata</taxon>
        <taxon>Apicomplexa</taxon>
        <taxon>Conoidasida</taxon>
        <taxon>Coccidia</taxon>
        <taxon>Eucoccidiorida</taxon>
        <taxon>Eimeriorina</taxon>
        <taxon>Sarcocystidae</taxon>
        <taxon>Besnoitia</taxon>
    </lineage>
</organism>
<dbReference type="InterPro" id="IPR001537">
    <property type="entry name" value="SpoU_MeTrfase"/>
</dbReference>
<name>A0A2A9MCD5_BESBE</name>
<feature type="region of interest" description="Disordered" evidence="3">
    <location>
        <begin position="549"/>
        <end position="586"/>
    </location>
</feature>
<feature type="domain" description="tRNA/rRNA methyltransferase SpoU type" evidence="4">
    <location>
        <begin position="728"/>
        <end position="868"/>
    </location>
</feature>
<feature type="compositionally biased region" description="Basic and acidic residues" evidence="3">
    <location>
        <begin position="554"/>
        <end position="578"/>
    </location>
</feature>
<dbReference type="PANTHER" id="PTHR43191:SF2">
    <property type="entry name" value="RRNA METHYLTRANSFERASE 3, MITOCHONDRIAL"/>
    <property type="match status" value="1"/>
</dbReference>
<dbReference type="SUPFAM" id="SSF75217">
    <property type="entry name" value="alpha/beta knot"/>
    <property type="match status" value="1"/>
</dbReference>
<dbReference type="CDD" id="cd18095">
    <property type="entry name" value="SpoU-like_rRNA-MTase"/>
    <property type="match status" value="1"/>
</dbReference>
<keyword evidence="6" id="KW-1185">Reference proteome</keyword>
<keyword evidence="2 5" id="KW-0808">Transferase</keyword>
<feature type="compositionally biased region" description="Basic and acidic residues" evidence="3">
    <location>
        <begin position="276"/>
        <end position="291"/>
    </location>
</feature>
<dbReference type="InterPro" id="IPR029026">
    <property type="entry name" value="tRNA_m1G_MTases_N"/>
</dbReference>
<gene>
    <name evidence="5" type="ORF">BESB_069170</name>
</gene>
<keyword evidence="1 5" id="KW-0489">Methyltransferase</keyword>
<evidence type="ECO:0000313" key="5">
    <source>
        <dbReference type="EMBL" id="PFH34884.1"/>
    </source>
</evidence>
<dbReference type="Pfam" id="PF00588">
    <property type="entry name" value="SpoU_methylase"/>
    <property type="match status" value="1"/>
</dbReference>
<dbReference type="AlphaFoldDB" id="A0A2A9MCD5"/>
<dbReference type="GO" id="GO:0032259">
    <property type="term" value="P:methylation"/>
    <property type="evidence" value="ECO:0007669"/>
    <property type="project" value="UniProtKB-KW"/>
</dbReference>
<evidence type="ECO:0000259" key="4">
    <source>
        <dbReference type="Pfam" id="PF00588"/>
    </source>
</evidence>
<evidence type="ECO:0000256" key="2">
    <source>
        <dbReference type="ARBA" id="ARBA00022679"/>
    </source>
</evidence>
<dbReference type="InterPro" id="IPR029028">
    <property type="entry name" value="Alpha/beta_knot_MTases"/>
</dbReference>